<dbReference type="PROSITE" id="PS51217">
    <property type="entry name" value="UVRD_HELICASE_CTER"/>
    <property type="match status" value="1"/>
</dbReference>
<comment type="function">
    <text evidence="14">The heterodimer acts as both an ATP-dependent DNA helicase and an ATP-dependent, dual-direction single-stranded exonuclease. Recognizes the chi site generating a DNA molecule suitable for the initiation of homologous recombination. The AddA nuclease domain is required for chi fragment generation; this subunit has the helicase and 3' -&gt; 5' nuclease activities.</text>
</comment>
<keyword evidence="8 14" id="KW-0067">ATP-binding</keyword>
<dbReference type="Proteomes" id="UP001286049">
    <property type="component" value="Unassembled WGS sequence"/>
</dbReference>
<evidence type="ECO:0000256" key="7">
    <source>
        <dbReference type="ARBA" id="ARBA00022839"/>
    </source>
</evidence>
<keyword evidence="5 14" id="KW-0378">Hydrolase</keyword>
<keyword evidence="7 14" id="KW-0269">Exonuclease</keyword>
<keyword evidence="9 14" id="KW-0238">DNA-binding</keyword>
<dbReference type="InterPro" id="IPR011604">
    <property type="entry name" value="PDDEXK-like_dom_sf"/>
</dbReference>
<comment type="similarity">
    <text evidence="14">Belongs to the helicase family. AddA subfamily.</text>
</comment>
<evidence type="ECO:0000256" key="9">
    <source>
        <dbReference type="ARBA" id="ARBA00023125"/>
    </source>
</evidence>
<dbReference type="InterPro" id="IPR011335">
    <property type="entry name" value="Restrct_endonuc-II-like"/>
</dbReference>
<dbReference type="InterPro" id="IPR027417">
    <property type="entry name" value="P-loop_NTPase"/>
</dbReference>
<accession>A0ABU5G1J8</accession>
<dbReference type="NCBIfam" id="TIGR02785">
    <property type="entry name" value="addA_Gpos"/>
    <property type="match status" value="1"/>
</dbReference>
<dbReference type="InterPro" id="IPR014152">
    <property type="entry name" value="AddA"/>
</dbReference>
<dbReference type="SUPFAM" id="SSF52540">
    <property type="entry name" value="P-loop containing nucleoside triphosphate hydrolases"/>
    <property type="match status" value="1"/>
</dbReference>
<comment type="catalytic activity">
    <reaction evidence="13 14">
        <text>ATP + H2O = ADP + phosphate + H(+)</text>
        <dbReference type="Rhea" id="RHEA:13065"/>
        <dbReference type="ChEBI" id="CHEBI:15377"/>
        <dbReference type="ChEBI" id="CHEBI:15378"/>
        <dbReference type="ChEBI" id="CHEBI:30616"/>
        <dbReference type="ChEBI" id="CHEBI:43474"/>
        <dbReference type="ChEBI" id="CHEBI:456216"/>
        <dbReference type="EC" id="5.6.2.4"/>
    </reaction>
</comment>
<dbReference type="SUPFAM" id="SSF52980">
    <property type="entry name" value="Restriction endonuclease-like"/>
    <property type="match status" value="1"/>
</dbReference>
<name>A0ABU5G1J8_9STRE</name>
<evidence type="ECO:0000259" key="16">
    <source>
        <dbReference type="PROSITE" id="PS51198"/>
    </source>
</evidence>
<evidence type="ECO:0000256" key="14">
    <source>
        <dbReference type="HAMAP-Rule" id="MF_01451"/>
    </source>
</evidence>
<evidence type="ECO:0000313" key="18">
    <source>
        <dbReference type="EMBL" id="MDY4365272.1"/>
    </source>
</evidence>
<sequence length="1217" mass="140395">MKHISFLTEEEIQKLQEAETSSSKEQKKTAEQIEAIYTAGQNILVSASAGSGKTFVMAERILDQLARGVEISQLFISTFTVKAATELKERLEKKISQQIQETDDVDLKQHLGRQLTDLPNAAIGTMDSFTQKFLGKHGYLIDIAPNFRILQNESEQLLLKNEVFHQVFETHYQGENKEKFSCLVKNFAGRGKDERGLRQQVYKIYDFLQSTSSPQKWLNESFLKGFEEADFANEKDKLTEQIKQALWNLESFFRYHLDNDAKEFPKAAYLEAVQQVLDEISSLNQESDSQAYQAVLARIVVISKEKNGRALANSSRKADLKPLADAYNDERKVQFAKLGQLADQITILDYQERYHEDTWELAKTFQTFMSDFVEAYRERKRQENAFEFADISHYTIEILENFPQVRETYQERFHEVMVDEYQDTNHIQERMLELLSNGHNRFMVGDIKQSIYRFRQADPQIINEKFQRYAQNPQEGKLILLKENFRSSSEVLSATNDVFGRLMDQEVGEINYDSMHQLVFANTKLTPNPDNKAEFLLYDKGDSGQEKEESDEDTKLTGEMRLVIKEILKLHQEKGVAFKEIALLISSRSRNDQILLALSEYGIPVKTDGEQNNYLQSLEVQVMLDTLRVIHNPLQDYALVALMKSPMFSFDEDELARLSLQKAEDKVQENLYEKLVNAQRQVTDQKELIHKDLAEKLNQFMDILDSWRLYAKTHSLYDLIWKIYNDRFYYDYVGALPNGPARQANLYALALRADQFEKSNFKGLSRFIRMIDQVLEAQHDLASVAVAPPKDAVELLTIHKSKGLEFPYVFILNMDQDFNKQDSMSDVILSRQNGLGVKYIAKVETGAVEAHYPKTIKLSIPSLTYTQNEKELQLASYSEQMRLLYVAMTRAEKKLYLVGKGSREKLEAKEYPAANNGKLDSNTRLQARNFQDWVWAISKVFAKDNLNFSYRFVGEDQLTREAIGELENKSPLQDSSQASNRQSETIKEALEMLKEVEVYNTLHRTAIELPSVQTPSQIKKFYEPVMDMEGVEITNQTQSSEKQISFDLPDFSTKKKVTGAEIGSATHELMQRIDLSQQPTLASLTETLKQVQTSLAVRDKINLSKILAFFDTPLGQEILANTGHLYREQPFSMLKRDQKSQEDFVVRGILDGYLLYEDRIILFDYKTDRYDEPSQLIDRYRGQLALYGEALSRAYSIENIEKYLILLGKDEVQVVKV</sequence>
<evidence type="ECO:0000256" key="13">
    <source>
        <dbReference type="ARBA" id="ARBA00048988"/>
    </source>
</evidence>
<dbReference type="RefSeq" id="WP_320691961.1">
    <property type="nucleotide sequence ID" value="NZ_JAXHDN010000003.1"/>
</dbReference>
<evidence type="ECO:0000256" key="10">
    <source>
        <dbReference type="ARBA" id="ARBA00023204"/>
    </source>
</evidence>
<dbReference type="InterPro" id="IPR014016">
    <property type="entry name" value="UvrD-like_ATP-bd"/>
</dbReference>
<dbReference type="Pfam" id="PF00580">
    <property type="entry name" value="UvrD-helicase"/>
    <property type="match status" value="1"/>
</dbReference>
<evidence type="ECO:0000313" key="19">
    <source>
        <dbReference type="Proteomes" id="UP001286049"/>
    </source>
</evidence>
<evidence type="ECO:0000256" key="11">
    <source>
        <dbReference type="ARBA" id="ARBA00023235"/>
    </source>
</evidence>
<comment type="catalytic activity">
    <reaction evidence="12 14">
        <text>Couples ATP hydrolysis with the unwinding of duplex DNA by translocating in the 3'-5' direction.</text>
        <dbReference type="EC" id="5.6.2.4"/>
    </reaction>
</comment>
<dbReference type="Gene3D" id="1.10.10.160">
    <property type="match status" value="1"/>
</dbReference>
<reference evidence="18 19" key="1">
    <citation type="submission" date="2023-11" db="EMBL/GenBank/DDBJ databases">
        <title>Streptococcus wuxiensis sp. nov., Streptococcus jiangnanensis sp. nov., Streptococcus fermentans sp. nov., three novel members of the genus Streptococcus isolated from breast milk.</title>
        <authorList>
            <person name="Zhou Y."/>
            <person name="Yang B."/>
        </authorList>
    </citation>
    <scope>NUCLEOTIDE SEQUENCE [LARGE SCALE GENOMIC DNA]</scope>
    <source>
        <strain evidence="18 19">21WXBC0044M1</strain>
    </source>
</reference>
<dbReference type="HAMAP" id="MF_01451">
    <property type="entry name" value="AddA"/>
    <property type="match status" value="1"/>
</dbReference>
<evidence type="ECO:0000256" key="4">
    <source>
        <dbReference type="ARBA" id="ARBA00022763"/>
    </source>
</evidence>
<evidence type="ECO:0000256" key="15">
    <source>
        <dbReference type="PROSITE-ProRule" id="PRU00560"/>
    </source>
</evidence>
<keyword evidence="3 14" id="KW-0547">Nucleotide-binding</keyword>
<evidence type="ECO:0000256" key="5">
    <source>
        <dbReference type="ARBA" id="ARBA00022801"/>
    </source>
</evidence>
<dbReference type="EC" id="5.6.2.4" evidence="14"/>
<keyword evidence="4 14" id="KW-0227">DNA damage</keyword>
<evidence type="ECO:0000256" key="3">
    <source>
        <dbReference type="ARBA" id="ARBA00022741"/>
    </source>
</evidence>
<dbReference type="InterPro" id="IPR000212">
    <property type="entry name" value="DNA_helicase_UvrD/REP"/>
</dbReference>
<feature type="domain" description="UvrD-like helicase ATP-binding" evidence="16">
    <location>
        <begin position="26"/>
        <end position="488"/>
    </location>
</feature>
<comment type="caution">
    <text evidence="18">The sequence shown here is derived from an EMBL/GenBank/DDBJ whole genome shotgun (WGS) entry which is preliminary data.</text>
</comment>
<keyword evidence="10 14" id="KW-0234">DNA repair</keyword>
<comment type="subunit">
    <text evidence="14">Heterodimer of AddA and AddB/RexB.</text>
</comment>
<feature type="domain" description="UvrD-like helicase C-terminal" evidence="17">
    <location>
        <begin position="515"/>
        <end position="803"/>
    </location>
</feature>
<dbReference type="InterPro" id="IPR014017">
    <property type="entry name" value="DNA_helicase_UvrD-like_C"/>
</dbReference>
<gene>
    <name evidence="14 18" type="primary">addA</name>
    <name evidence="18" type="ORF">SPC82_04820</name>
</gene>
<dbReference type="Gene3D" id="1.10.486.10">
    <property type="entry name" value="PCRA, domain 4"/>
    <property type="match status" value="1"/>
</dbReference>
<dbReference type="Pfam" id="PF13361">
    <property type="entry name" value="UvrD_C"/>
    <property type="match status" value="1"/>
</dbReference>
<dbReference type="Gene3D" id="3.90.320.10">
    <property type="match status" value="1"/>
</dbReference>
<keyword evidence="2 14" id="KW-0540">Nuclease</keyword>
<dbReference type="EC" id="3.1.-.-" evidence="14"/>
<protein>
    <recommendedName>
        <fullName evidence="14">ATP-dependent helicase/nuclease subunit A</fullName>
        <ecNumber evidence="14">3.1.-.-</ecNumber>
        <ecNumber evidence="14">5.6.2.4</ecNumber>
    </recommendedName>
    <alternativeName>
        <fullName evidence="14">ATP-dependent helicase/nuclease AddA</fullName>
    </alternativeName>
    <alternativeName>
        <fullName evidence="14">DNA 3'-5' helicase AddA</fullName>
    </alternativeName>
</protein>
<evidence type="ECO:0000256" key="8">
    <source>
        <dbReference type="ARBA" id="ARBA00022840"/>
    </source>
</evidence>
<feature type="binding site" evidence="15">
    <location>
        <begin position="47"/>
        <end position="54"/>
    </location>
    <ligand>
        <name>ATP</name>
        <dbReference type="ChEBI" id="CHEBI:30616"/>
    </ligand>
</feature>
<dbReference type="CDD" id="cd17932">
    <property type="entry name" value="DEXQc_UvrD"/>
    <property type="match status" value="1"/>
</dbReference>
<proteinExistence type="inferred from homology"/>
<evidence type="ECO:0000256" key="6">
    <source>
        <dbReference type="ARBA" id="ARBA00022806"/>
    </source>
</evidence>
<evidence type="ECO:0000256" key="1">
    <source>
        <dbReference type="ARBA" id="ARBA00009922"/>
    </source>
</evidence>
<dbReference type="EMBL" id="JAXHDN010000003">
    <property type="protein sequence ID" value="MDY4365272.1"/>
    <property type="molecule type" value="Genomic_DNA"/>
</dbReference>
<organism evidence="18 19">
    <name type="scientific">Streptococcus jiangnanensis</name>
    <dbReference type="NCBI Taxonomy" id="3095079"/>
    <lineage>
        <taxon>Bacteria</taxon>
        <taxon>Bacillati</taxon>
        <taxon>Bacillota</taxon>
        <taxon>Bacilli</taxon>
        <taxon>Lactobacillales</taxon>
        <taxon>Streptococcaceae</taxon>
        <taxon>Streptococcus</taxon>
    </lineage>
</organism>
<evidence type="ECO:0000256" key="2">
    <source>
        <dbReference type="ARBA" id="ARBA00022722"/>
    </source>
</evidence>
<comment type="similarity">
    <text evidence="1">Belongs to the helicase family. UvrD subfamily.</text>
</comment>
<comment type="cofactor">
    <cofactor evidence="14">
        <name>Mg(2+)</name>
        <dbReference type="ChEBI" id="CHEBI:18420"/>
    </cofactor>
</comment>
<dbReference type="GO" id="GO:0004386">
    <property type="term" value="F:helicase activity"/>
    <property type="evidence" value="ECO:0007669"/>
    <property type="project" value="UniProtKB-KW"/>
</dbReference>
<dbReference type="InterPro" id="IPR013986">
    <property type="entry name" value="DExx_box_DNA_helicase_dom_sf"/>
</dbReference>
<keyword evidence="6 14" id="KW-0347">Helicase</keyword>
<dbReference type="Gene3D" id="3.40.50.300">
    <property type="entry name" value="P-loop containing nucleotide triphosphate hydrolases"/>
    <property type="match status" value="4"/>
</dbReference>
<keyword evidence="11 14" id="KW-0413">Isomerase</keyword>
<dbReference type="PANTHER" id="PTHR11070">
    <property type="entry name" value="UVRD / RECB / PCRA DNA HELICASE FAMILY MEMBER"/>
    <property type="match status" value="1"/>
</dbReference>
<dbReference type="PROSITE" id="PS51198">
    <property type="entry name" value="UVRD_HELICASE_ATP_BIND"/>
    <property type="match status" value="1"/>
</dbReference>
<evidence type="ECO:0000259" key="17">
    <source>
        <dbReference type="PROSITE" id="PS51217"/>
    </source>
</evidence>
<keyword evidence="19" id="KW-1185">Reference proteome</keyword>
<dbReference type="PANTHER" id="PTHR11070:SF48">
    <property type="entry name" value="ATP-DEPENDENT HELICASE_NUCLEASE SUBUNIT A"/>
    <property type="match status" value="1"/>
</dbReference>
<evidence type="ECO:0000256" key="12">
    <source>
        <dbReference type="ARBA" id="ARBA00034617"/>
    </source>
</evidence>